<dbReference type="EMBL" id="GBXM01034269">
    <property type="protein sequence ID" value="JAH74308.1"/>
    <property type="molecule type" value="Transcribed_RNA"/>
</dbReference>
<dbReference type="AlphaFoldDB" id="A0A0E9VAV2"/>
<reference evidence="1" key="2">
    <citation type="journal article" date="2015" name="Fish Shellfish Immunol.">
        <title>Early steps in the European eel (Anguilla anguilla)-Vibrio vulnificus interaction in the gills: Role of the RtxA13 toxin.</title>
        <authorList>
            <person name="Callol A."/>
            <person name="Pajuelo D."/>
            <person name="Ebbesson L."/>
            <person name="Teles M."/>
            <person name="MacKenzie S."/>
            <person name="Amaro C."/>
        </authorList>
    </citation>
    <scope>NUCLEOTIDE SEQUENCE</scope>
</reference>
<reference evidence="1" key="1">
    <citation type="submission" date="2014-11" db="EMBL/GenBank/DDBJ databases">
        <authorList>
            <person name="Amaro Gonzalez C."/>
        </authorList>
    </citation>
    <scope>NUCLEOTIDE SEQUENCE</scope>
</reference>
<accession>A0A0E9VAV2</accession>
<protein>
    <submittedName>
        <fullName evidence="1">Uncharacterized protein</fullName>
    </submittedName>
</protein>
<name>A0A0E9VAV2_ANGAN</name>
<proteinExistence type="predicted"/>
<evidence type="ECO:0000313" key="1">
    <source>
        <dbReference type="EMBL" id="JAH74308.1"/>
    </source>
</evidence>
<organism evidence="1">
    <name type="scientific">Anguilla anguilla</name>
    <name type="common">European freshwater eel</name>
    <name type="synonym">Muraena anguilla</name>
    <dbReference type="NCBI Taxonomy" id="7936"/>
    <lineage>
        <taxon>Eukaryota</taxon>
        <taxon>Metazoa</taxon>
        <taxon>Chordata</taxon>
        <taxon>Craniata</taxon>
        <taxon>Vertebrata</taxon>
        <taxon>Euteleostomi</taxon>
        <taxon>Actinopterygii</taxon>
        <taxon>Neopterygii</taxon>
        <taxon>Teleostei</taxon>
        <taxon>Anguilliformes</taxon>
        <taxon>Anguillidae</taxon>
        <taxon>Anguilla</taxon>
    </lineage>
</organism>
<sequence>MFYPVEVSLFQGVPRSCKSRAGKDKDEIA</sequence>